<dbReference type="EMBL" id="LR217703">
    <property type="protein sequence ID" value="VFP79925.1"/>
    <property type="molecule type" value="Genomic_DNA"/>
</dbReference>
<dbReference type="GO" id="GO:0022625">
    <property type="term" value="C:cytosolic large ribosomal subunit"/>
    <property type="evidence" value="ECO:0007669"/>
    <property type="project" value="TreeGrafter"/>
</dbReference>
<dbReference type="GO" id="GO:0008097">
    <property type="term" value="F:5S rRNA binding"/>
    <property type="evidence" value="ECO:0007669"/>
    <property type="project" value="InterPro"/>
</dbReference>
<dbReference type="Proteomes" id="UP000294412">
    <property type="component" value="Chromosome"/>
</dbReference>
<keyword evidence="3 5" id="KW-0689">Ribosomal protein</keyword>
<sequence length="95" mass="11067">MFTIHAQYRTKNGTGVSRRLRKADKLPAVIYGGKQNPFVIELDQNSIMNLQCKSDFYTTILNLIIEDIEIKVKVQAIQRHPFKPKLNHIDFIRII</sequence>
<gene>
    <name evidence="5 7" type="primary">rplY</name>
    <name evidence="7" type="ORF">ERCICUMA2628_449</name>
</gene>
<dbReference type="OrthoDB" id="9806411at2"/>
<comment type="similarity">
    <text evidence="5">Belongs to the bacterial ribosomal protein bL25 family.</text>
</comment>
<evidence type="ECO:0000313" key="7">
    <source>
        <dbReference type="EMBL" id="VFP79925.1"/>
    </source>
</evidence>
<dbReference type="Gene3D" id="2.40.240.10">
    <property type="entry name" value="Ribosomal Protein L25, Chain P"/>
    <property type="match status" value="1"/>
</dbReference>
<dbReference type="InterPro" id="IPR020056">
    <property type="entry name" value="Rbsml_bL25/Gln-tRNA_synth_N"/>
</dbReference>
<protein>
    <recommendedName>
        <fullName evidence="5">Large ribosomal subunit protein bL25</fullName>
    </recommendedName>
</protein>
<dbReference type="GO" id="GO:0003735">
    <property type="term" value="F:structural constituent of ribosome"/>
    <property type="evidence" value="ECO:0007669"/>
    <property type="project" value="InterPro"/>
</dbReference>
<dbReference type="NCBIfam" id="NF004612">
    <property type="entry name" value="PRK05943.1"/>
    <property type="match status" value="1"/>
</dbReference>
<dbReference type="InterPro" id="IPR029751">
    <property type="entry name" value="Ribosomal_L25_dom"/>
</dbReference>
<dbReference type="PANTHER" id="PTHR33284">
    <property type="entry name" value="RIBOSOMAL PROTEIN L25/GLN-TRNA SYNTHETASE, ANTI-CODON-BINDING DOMAIN-CONTAINING PROTEIN"/>
    <property type="match status" value="1"/>
</dbReference>
<dbReference type="CDD" id="cd00495">
    <property type="entry name" value="Ribosomal_L25_TL5_CTC"/>
    <property type="match status" value="1"/>
</dbReference>
<evidence type="ECO:0000256" key="2">
    <source>
        <dbReference type="ARBA" id="ARBA00022884"/>
    </source>
</evidence>
<evidence type="ECO:0000256" key="5">
    <source>
        <dbReference type="HAMAP-Rule" id="MF_01336"/>
    </source>
</evidence>
<dbReference type="InterPro" id="IPR020055">
    <property type="entry name" value="Ribosomal_bL25_short"/>
</dbReference>
<dbReference type="PANTHER" id="PTHR33284:SF1">
    <property type="entry name" value="RIBOSOMAL PROTEIN L25_GLN-TRNA SYNTHETASE, ANTI-CODON-BINDING DOMAIN-CONTAINING PROTEIN"/>
    <property type="match status" value="1"/>
</dbReference>
<proteinExistence type="inferred from homology"/>
<keyword evidence="4 5" id="KW-0687">Ribonucleoprotein</keyword>
<evidence type="ECO:0000256" key="4">
    <source>
        <dbReference type="ARBA" id="ARBA00023274"/>
    </source>
</evidence>
<evidence type="ECO:0000256" key="3">
    <source>
        <dbReference type="ARBA" id="ARBA00022980"/>
    </source>
</evidence>
<comment type="function">
    <text evidence="5">This is one of the proteins that binds to the 5S RNA in the ribosome where it forms part of the central protuberance.</text>
</comment>
<evidence type="ECO:0000259" key="6">
    <source>
        <dbReference type="Pfam" id="PF01386"/>
    </source>
</evidence>
<reference evidence="7 8" key="1">
    <citation type="submission" date="2019-02" db="EMBL/GenBank/DDBJ databases">
        <authorList>
            <person name="Manzano-Marin A."/>
            <person name="Manzano-Marin A."/>
        </authorList>
    </citation>
    <scope>NUCLEOTIDE SEQUENCE [LARGE SCALE GENOMIC DNA]</scope>
    <source>
        <strain evidence="7 8">ErCicuneomaculata</strain>
    </source>
</reference>
<keyword evidence="2 5" id="KW-0694">RNA-binding</keyword>
<dbReference type="AlphaFoldDB" id="A0A451D2R1"/>
<feature type="domain" description="Large ribosomal subunit protein bL25 L25" evidence="6">
    <location>
        <begin position="4"/>
        <end position="91"/>
    </location>
</feature>
<keyword evidence="1 5" id="KW-0699">rRNA-binding</keyword>
<dbReference type="FunFam" id="2.40.240.10:FF:000002">
    <property type="entry name" value="50S ribosomal protein L25"/>
    <property type="match status" value="1"/>
</dbReference>
<dbReference type="InterPro" id="IPR020930">
    <property type="entry name" value="Ribosomal_uL5_bac-type"/>
</dbReference>
<name>A0A451D2R1_9GAMM</name>
<organism evidence="7 8">
    <name type="scientific">Candidatus Erwinia haradaeae</name>
    <dbReference type="NCBI Taxonomy" id="1922217"/>
    <lineage>
        <taxon>Bacteria</taxon>
        <taxon>Pseudomonadati</taxon>
        <taxon>Pseudomonadota</taxon>
        <taxon>Gammaproteobacteria</taxon>
        <taxon>Enterobacterales</taxon>
        <taxon>Erwiniaceae</taxon>
        <taxon>Erwinia</taxon>
    </lineage>
</organism>
<dbReference type="InterPro" id="IPR011035">
    <property type="entry name" value="Ribosomal_bL25/Gln-tRNA_synth"/>
</dbReference>
<comment type="subunit">
    <text evidence="5">Part of the 50S ribosomal subunit; part of the 5S rRNA/L5/L18/L25 subcomplex. Contacts the 5S rRNA. Binds to the 5S rRNA independently of L5 and L18.</text>
</comment>
<dbReference type="HAMAP" id="MF_01336">
    <property type="entry name" value="Ribosomal_bL25"/>
    <property type="match status" value="1"/>
</dbReference>
<evidence type="ECO:0000313" key="8">
    <source>
        <dbReference type="Proteomes" id="UP000294412"/>
    </source>
</evidence>
<dbReference type="RefSeq" id="WP_157993645.1">
    <property type="nucleotide sequence ID" value="NZ_LR217703.1"/>
</dbReference>
<accession>A0A451D2R1</accession>
<dbReference type="Pfam" id="PF01386">
    <property type="entry name" value="Ribosomal_L25p"/>
    <property type="match status" value="1"/>
</dbReference>
<dbReference type="SUPFAM" id="SSF50715">
    <property type="entry name" value="Ribosomal protein L25-like"/>
    <property type="match status" value="1"/>
</dbReference>
<evidence type="ECO:0000256" key="1">
    <source>
        <dbReference type="ARBA" id="ARBA00022730"/>
    </source>
</evidence>
<dbReference type="GO" id="GO:0006412">
    <property type="term" value="P:translation"/>
    <property type="evidence" value="ECO:0007669"/>
    <property type="project" value="UniProtKB-UniRule"/>
</dbReference>